<dbReference type="EMBL" id="HG322949">
    <property type="protein sequence ID" value="CDG85988.1"/>
    <property type="molecule type" value="Genomic_DNA"/>
</dbReference>
<dbReference type="Proteomes" id="UP000027604">
    <property type="component" value="Chromosome I"/>
</dbReference>
<reference evidence="1 2" key="1">
    <citation type="journal article" date="2015" name="Genome Announc.">
        <title>Genome Sequence of Mushroom Soft-Rot Pathogen Janthinobacterium agaricidamnosum.</title>
        <authorList>
            <person name="Graupner K."/>
            <person name="Lackner G."/>
            <person name="Hertweck C."/>
        </authorList>
    </citation>
    <scope>NUCLEOTIDE SEQUENCE [LARGE SCALE GENOMIC DNA]</scope>
    <source>
        <strain evidence="2">NBRC 102515 / DSM 9628</strain>
    </source>
</reference>
<dbReference type="KEGG" id="jag:GJA_5392"/>
<dbReference type="HOGENOM" id="CLU_881864_0_0_4"/>
<dbReference type="AlphaFoldDB" id="W0VEX2"/>
<organism evidence="1 2">
    <name type="scientific">Janthinobacterium agaricidamnosum NBRC 102515 = DSM 9628</name>
    <dbReference type="NCBI Taxonomy" id="1349767"/>
    <lineage>
        <taxon>Bacteria</taxon>
        <taxon>Pseudomonadati</taxon>
        <taxon>Pseudomonadota</taxon>
        <taxon>Betaproteobacteria</taxon>
        <taxon>Burkholderiales</taxon>
        <taxon>Oxalobacteraceae</taxon>
        <taxon>Janthinobacterium</taxon>
    </lineage>
</organism>
<dbReference type="RefSeq" id="WP_038497819.1">
    <property type="nucleotide sequence ID" value="NZ_BCTH01000020.1"/>
</dbReference>
<dbReference type="eggNOG" id="ENOG5032XHS">
    <property type="taxonomic scope" value="Bacteria"/>
</dbReference>
<evidence type="ECO:0000313" key="2">
    <source>
        <dbReference type="Proteomes" id="UP000027604"/>
    </source>
</evidence>
<evidence type="ECO:0000313" key="1">
    <source>
        <dbReference type="EMBL" id="CDG85988.1"/>
    </source>
</evidence>
<proteinExistence type="predicted"/>
<sequence>MAVLLLPALSALAQNPALISHAEQPARLVRKTSVFDAPAGVALQAGDIVESGATGLQIEIPGGPMVALGPASGIYIDSASGALGVSLLRGWLKVAQDKPGAGRASVSASLVEVRTSGGTGIVHAAPDGTELFVEQGTLMAAPVAPEKDKDKPGPALAEQAFRRDQYALWRDARSGPALPPVLAARPPKQFVSQMPPAFFDPLVAVAARIRPAQPVLQHEVSAQEVAGWNDAAPAALRKRLVARFAARLSDAAFRKDAETLFGAHPDWQQVLQAQRTERKVKAYSATNVIF</sequence>
<accession>W0VEX2</accession>
<dbReference type="STRING" id="1349767.GJA_5392"/>
<protein>
    <recommendedName>
        <fullName evidence="3">FecR protein domain-containing protein</fullName>
    </recommendedName>
</protein>
<gene>
    <name evidence="1" type="ORF">GJA_5392</name>
</gene>
<keyword evidence="2" id="KW-1185">Reference proteome</keyword>
<evidence type="ECO:0008006" key="3">
    <source>
        <dbReference type="Google" id="ProtNLM"/>
    </source>
</evidence>
<dbReference type="OrthoDB" id="8751479at2"/>
<name>W0VEX2_9BURK</name>
<dbReference type="PATRIC" id="fig|1349767.4.peg.1984"/>